<evidence type="ECO:0000313" key="3">
    <source>
        <dbReference type="EMBL" id="QNO15921.1"/>
    </source>
</evidence>
<dbReference type="InterPro" id="IPR041685">
    <property type="entry name" value="AAA_GajA/Old/RecF-like"/>
</dbReference>
<dbReference type="PANTHER" id="PTHR43581">
    <property type="entry name" value="ATP/GTP PHOSPHATASE"/>
    <property type="match status" value="1"/>
</dbReference>
<keyword evidence="4" id="KW-1185">Reference proteome</keyword>
<dbReference type="InterPro" id="IPR027417">
    <property type="entry name" value="P-loop_NTPase"/>
</dbReference>
<dbReference type="EMBL" id="CP058559">
    <property type="protein sequence ID" value="QNO15921.1"/>
    <property type="molecule type" value="Genomic_DNA"/>
</dbReference>
<feature type="domain" description="OLD protein-like TOPRIM" evidence="2">
    <location>
        <begin position="416"/>
        <end position="479"/>
    </location>
</feature>
<evidence type="ECO:0000259" key="1">
    <source>
        <dbReference type="Pfam" id="PF13175"/>
    </source>
</evidence>
<dbReference type="Pfam" id="PF20469">
    <property type="entry name" value="OLD-like_TOPRIM"/>
    <property type="match status" value="1"/>
</dbReference>
<evidence type="ECO:0000259" key="2">
    <source>
        <dbReference type="Pfam" id="PF20469"/>
    </source>
</evidence>
<reference evidence="3 4" key="1">
    <citation type="submission" date="2020-07" db="EMBL/GenBank/DDBJ databases">
        <title>Alkalicella. sp. LB2 genome.</title>
        <authorList>
            <person name="Postec A."/>
            <person name="Quemeneur M."/>
        </authorList>
    </citation>
    <scope>NUCLEOTIDE SEQUENCE [LARGE SCALE GENOMIC DNA]</scope>
    <source>
        <strain evidence="3 4">LB2</strain>
    </source>
</reference>
<gene>
    <name evidence="3" type="ORF">HYG86_14660</name>
</gene>
<evidence type="ECO:0000313" key="4">
    <source>
        <dbReference type="Proteomes" id="UP000516160"/>
    </source>
</evidence>
<dbReference type="PANTHER" id="PTHR43581:SF4">
    <property type="entry name" value="ATP_GTP PHOSPHATASE"/>
    <property type="match status" value="1"/>
</dbReference>
<dbReference type="SUPFAM" id="SSF52540">
    <property type="entry name" value="P-loop containing nucleoside triphosphate hydrolases"/>
    <property type="match status" value="1"/>
</dbReference>
<dbReference type="Proteomes" id="UP000516160">
    <property type="component" value="Chromosome"/>
</dbReference>
<dbReference type="CDD" id="cd01026">
    <property type="entry name" value="TOPRIM_OLD"/>
    <property type="match status" value="1"/>
</dbReference>
<organism evidence="3 4">
    <name type="scientific">Alkalicella caledoniensis</name>
    <dbReference type="NCBI Taxonomy" id="2731377"/>
    <lineage>
        <taxon>Bacteria</taxon>
        <taxon>Bacillati</taxon>
        <taxon>Bacillota</taxon>
        <taxon>Clostridia</taxon>
        <taxon>Eubacteriales</taxon>
        <taxon>Proteinivoracaceae</taxon>
        <taxon>Alkalicella</taxon>
    </lineage>
</organism>
<protein>
    <submittedName>
        <fullName evidence="3">AAA family ATPase</fullName>
    </submittedName>
</protein>
<name>A0A7G9WB59_ALKCA</name>
<dbReference type="RefSeq" id="WP_246451802.1">
    <property type="nucleotide sequence ID" value="NZ_CP058559.1"/>
</dbReference>
<dbReference type="InterPro" id="IPR051396">
    <property type="entry name" value="Bact_Antivir_Def_Nuclease"/>
</dbReference>
<dbReference type="Gene3D" id="3.40.50.300">
    <property type="entry name" value="P-loop containing nucleotide triphosphate hydrolases"/>
    <property type="match status" value="1"/>
</dbReference>
<sequence>MQIRKIIIRNFQGFGEEDTHIELSDLTTFIGANSSGKTAVLQALSRIFGLYNSQREIKKTDFYTQNNERIEEIDTKELKIEAILDFPELVNNDSSDTVPTFFNQMVIEEQGTVPYCRIRLTAVWKKGVRPEGDIETKLQFIVVPEGEEEDDSNYVNMQNHQRSMIQFIYVPAVRDPLHQLKLASSTILGRILRSIKWSEDLKENLKKQKENISQLIDAQEGMDLVAQCLDRNWKAYHGDDRYSKALLNFGGNDLDDTLRKLEVIFESIDGNNVFSMQDLGDGLRSLFYLSLINMSLEIETKVRKNNDIVNDNPFEFIPSLLTILAVEEPENHISPHLLGRVVKNLREISKQENAQVIVTSHSPSIVKRVDPEDIRHIRICKQNSCTVVRRIYLPAEEVEAYKYVKEAVIAYPELYFAKLVILGEGDSEELILSKLIELKGVEIDSSGISIVPLGGRFVNHFWKLLKQLDIPFITLLDLDLERNTGGWSRLKYIFQQLIENGESIENILGDEIDLDQIHLMNYTENSREELEVLTKVLEEFNVFFSAPLDIDFIMLEKYIDIYKQIVPPNGGPKIPDRVNEYDIYLQRIEKDVKTVLKSEDAEGITYSAEEKELMIWYKYHFLGRGKPSTHLMALSKIGEELAQSYPLVLDKIIESVKFLLSKQSNLSSEEMED</sequence>
<accession>A0A7G9WB59</accession>
<dbReference type="AlphaFoldDB" id="A0A7G9WB59"/>
<dbReference type="InterPro" id="IPR034139">
    <property type="entry name" value="TOPRIM_OLD"/>
</dbReference>
<feature type="domain" description="Endonuclease GajA/Old nuclease/RecF-like AAA" evidence="1">
    <location>
        <begin position="1"/>
        <end position="366"/>
    </location>
</feature>
<dbReference type="KEGG" id="acae:HYG86_14660"/>
<proteinExistence type="predicted"/>
<dbReference type="Pfam" id="PF13175">
    <property type="entry name" value="AAA_15"/>
    <property type="match status" value="1"/>
</dbReference>